<organism evidence="2 3">
    <name type="scientific">Orbilia ellipsospora</name>
    <dbReference type="NCBI Taxonomy" id="2528407"/>
    <lineage>
        <taxon>Eukaryota</taxon>
        <taxon>Fungi</taxon>
        <taxon>Dikarya</taxon>
        <taxon>Ascomycota</taxon>
        <taxon>Pezizomycotina</taxon>
        <taxon>Orbiliomycetes</taxon>
        <taxon>Orbiliales</taxon>
        <taxon>Orbiliaceae</taxon>
        <taxon>Orbilia</taxon>
    </lineage>
</organism>
<dbReference type="AlphaFoldDB" id="A0AAV9X4V0"/>
<feature type="region of interest" description="Disordered" evidence="1">
    <location>
        <begin position="253"/>
        <end position="322"/>
    </location>
</feature>
<sequence>MVVRVEAKSLDMLTRLADDPPLHIRRYPRQPPPSSSSHHLHHQSPAAPTSNQLKLYIVRVPNSQDIILTPLKPQCSTVTAQDIISCLYYLRVQPLESSKPRSKSLQPEHLPGREPLSPYEDTSQPRNSYNGDSRSEYLAPGAGGSSASIRSGQSGSFLSPTSPAFSVNSMLHHVACGNDFEITFIRRDQASGSQQTIGRIYSNHNGPLDSVPQIPNSFAAQMMAQEAMLSKKGKRDRKRLNLEIFTPGYQKFLCQRPARSPANSSEAPDTGRPSTGNSDNGGRTGGFRDYLWPAPIPPPPPGFEDVGPPPPPKDSPRLSPMMNPALAHMARPSRFTEIYSPDTPVAPKQSDFASTPTELEYEDEDADGIFKRTLHLAGDSFWKSTGKRISAFHAAHRKKRSGEGSNSYMVDEEARVAMQQLGVYPTAPASPSSISCPPLGSASGEEGKKETKGKGYVFSPPVRTSGNCEFETNGVGRKIRLRLHPPATMAGSPYGNSAVVRAEPILLSTISFQPPDASDARSPSPSTSSFKPSGHSRTSSKFKLVGEKFKAKLHRENSWTEHVEVEAGSGLKSKLGSLLVEEEGMDALDMVVVSCMGVFWKRYCEWTEEIKEGGI</sequence>
<feature type="compositionally biased region" description="Pro residues" evidence="1">
    <location>
        <begin position="294"/>
        <end position="313"/>
    </location>
</feature>
<accession>A0AAV9X4V0</accession>
<feature type="compositionally biased region" description="Low complexity" evidence="1">
    <location>
        <begin position="514"/>
        <end position="536"/>
    </location>
</feature>
<feature type="compositionally biased region" description="Polar residues" evidence="1">
    <location>
        <begin position="261"/>
        <end position="281"/>
    </location>
</feature>
<dbReference type="EMBL" id="JAVHJO010000011">
    <property type="protein sequence ID" value="KAK6533608.1"/>
    <property type="molecule type" value="Genomic_DNA"/>
</dbReference>
<evidence type="ECO:0000313" key="3">
    <source>
        <dbReference type="Proteomes" id="UP001365542"/>
    </source>
</evidence>
<proteinExistence type="predicted"/>
<feature type="region of interest" description="Disordered" evidence="1">
    <location>
        <begin position="21"/>
        <end position="48"/>
    </location>
</feature>
<feature type="compositionally biased region" description="Polar residues" evidence="1">
    <location>
        <begin position="120"/>
        <end position="132"/>
    </location>
</feature>
<feature type="region of interest" description="Disordered" evidence="1">
    <location>
        <begin position="512"/>
        <end position="539"/>
    </location>
</feature>
<feature type="compositionally biased region" description="Low complexity" evidence="1">
    <location>
        <begin position="145"/>
        <end position="154"/>
    </location>
</feature>
<feature type="compositionally biased region" description="Low complexity" evidence="1">
    <location>
        <begin position="427"/>
        <end position="438"/>
    </location>
</feature>
<keyword evidence="3" id="KW-1185">Reference proteome</keyword>
<protein>
    <submittedName>
        <fullName evidence="2">Uncharacterized protein</fullName>
    </submittedName>
</protein>
<reference evidence="2 3" key="1">
    <citation type="submission" date="2019-10" db="EMBL/GenBank/DDBJ databases">
        <authorList>
            <person name="Palmer J.M."/>
        </authorList>
    </citation>
    <scope>NUCLEOTIDE SEQUENCE [LARGE SCALE GENOMIC DNA]</scope>
    <source>
        <strain evidence="2 3">TWF694</strain>
    </source>
</reference>
<feature type="region of interest" description="Disordered" evidence="1">
    <location>
        <begin position="98"/>
        <end position="154"/>
    </location>
</feature>
<feature type="region of interest" description="Disordered" evidence="1">
    <location>
        <begin position="427"/>
        <end position="458"/>
    </location>
</feature>
<name>A0AAV9X4V0_9PEZI</name>
<evidence type="ECO:0000256" key="1">
    <source>
        <dbReference type="SAM" id="MobiDB-lite"/>
    </source>
</evidence>
<gene>
    <name evidence="2" type="ORF">TWF694_002545</name>
</gene>
<dbReference type="Proteomes" id="UP001365542">
    <property type="component" value="Unassembled WGS sequence"/>
</dbReference>
<comment type="caution">
    <text evidence="2">The sequence shown here is derived from an EMBL/GenBank/DDBJ whole genome shotgun (WGS) entry which is preliminary data.</text>
</comment>
<evidence type="ECO:0000313" key="2">
    <source>
        <dbReference type="EMBL" id="KAK6533608.1"/>
    </source>
</evidence>